<accession>A0ABY5P5M1</accession>
<evidence type="ECO:0000256" key="1">
    <source>
        <dbReference type="PROSITE-ProRule" id="PRU00182"/>
    </source>
</evidence>
<evidence type="ECO:0000313" key="3">
    <source>
        <dbReference type="EMBL" id="UUX34011.1"/>
    </source>
</evidence>
<proteinExistence type="predicted"/>
<dbReference type="SUPFAM" id="SSF55174">
    <property type="entry name" value="Alpha-L RNA-binding motif"/>
    <property type="match status" value="1"/>
</dbReference>
<name>A0ABY5P5M1_9LACT</name>
<dbReference type="EMBL" id="CP102453">
    <property type="protein sequence ID" value="UUX34011.1"/>
    <property type="molecule type" value="Genomic_DNA"/>
</dbReference>
<keyword evidence="4" id="KW-1185">Reference proteome</keyword>
<dbReference type="CDD" id="cd00165">
    <property type="entry name" value="S4"/>
    <property type="match status" value="1"/>
</dbReference>
<dbReference type="InterPro" id="IPR002942">
    <property type="entry name" value="S4_RNA-bd"/>
</dbReference>
<dbReference type="SMART" id="SM00363">
    <property type="entry name" value="S4"/>
    <property type="match status" value="1"/>
</dbReference>
<dbReference type="Proteomes" id="UP001315967">
    <property type="component" value="Chromosome"/>
</dbReference>
<feature type="domain" description="RNA-binding S4" evidence="2">
    <location>
        <begin position="183"/>
        <end position="240"/>
    </location>
</feature>
<dbReference type="Gene3D" id="3.10.290.10">
    <property type="entry name" value="RNA-binding S4 domain"/>
    <property type="match status" value="1"/>
</dbReference>
<reference evidence="3 4" key="1">
    <citation type="submission" date="2022-08" db="EMBL/GenBank/DDBJ databases">
        <title>Aerococcaceae sp. nov isolated from spoiled eye mask.</title>
        <authorList>
            <person name="Zhou G."/>
            <person name="Xie X.-B."/>
            <person name="Shi Q.-S."/>
            <person name="Wang Y.-S."/>
            <person name="Wen X."/>
            <person name="Peng H."/>
            <person name="Yang X.-J."/>
            <person name="Tao H.-B."/>
            <person name="Huang X.-M."/>
        </authorList>
    </citation>
    <scope>NUCLEOTIDE SEQUENCE [LARGE SCALE GENOMIC DNA]</scope>
    <source>
        <strain evidence="4">DM20194951</strain>
    </source>
</reference>
<protein>
    <submittedName>
        <fullName evidence="3">YlmH/Sll1252 family protein</fullName>
    </submittedName>
</protein>
<keyword evidence="1" id="KW-0694">RNA-binding</keyword>
<dbReference type="Pfam" id="PF21278">
    <property type="entry name" value="YlmH_1st"/>
    <property type="match status" value="1"/>
</dbReference>
<dbReference type="InterPro" id="IPR048443">
    <property type="entry name" value="RqcP2_N"/>
</dbReference>
<organism evidence="3 4">
    <name type="scientific">Fundicoccus culcitae</name>
    <dbReference type="NCBI Taxonomy" id="2969821"/>
    <lineage>
        <taxon>Bacteria</taxon>
        <taxon>Bacillati</taxon>
        <taxon>Bacillota</taxon>
        <taxon>Bacilli</taxon>
        <taxon>Lactobacillales</taxon>
        <taxon>Aerococcaceae</taxon>
        <taxon>Fundicoccus</taxon>
    </lineage>
</organism>
<sequence length="260" mass="29793">MNETVYQHYRKEEAAFIDQVYSWMQQVENRYTPYVSNFLTPREAMIVTQLVNTNEDILLAFDGGYENAERQRACLYPNYFEPSADDFKVAALNLNFPVKFANITHGKILGTLLSTGVERGRIGDIITDGERWHILVDQTMEDFFIQQVNKIGNVGVKLEPIDKNQLLTPIETWQTITIISSSLRLDALISKVYNFSRQRAKDSIAAGLVKVNFVEMDRGDALVGVQDIISVRKFGRFWIQSVEGLTKKDNYRLLVNVLEI</sequence>
<dbReference type="Gene3D" id="3.30.1370.160">
    <property type="match status" value="1"/>
</dbReference>
<gene>
    <name evidence="3" type="ORF">NRE15_14185</name>
</gene>
<dbReference type="InterPro" id="IPR040591">
    <property type="entry name" value="RqcP2_RBD"/>
</dbReference>
<dbReference type="InterPro" id="IPR036986">
    <property type="entry name" value="S4_RNA-bd_sf"/>
</dbReference>
<evidence type="ECO:0000259" key="2">
    <source>
        <dbReference type="SMART" id="SM00363"/>
    </source>
</evidence>
<dbReference type="RefSeq" id="WP_313793513.1">
    <property type="nucleotide sequence ID" value="NZ_CP102453.1"/>
</dbReference>
<dbReference type="Pfam" id="PF17774">
    <property type="entry name" value="YlmH_RBD"/>
    <property type="match status" value="1"/>
</dbReference>
<dbReference type="PROSITE" id="PS50889">
    <property type="entry name" value="S4"/>
    <property type="match status" value="1"/>
</dbReference>
<evidence type="ECO:0000313" key="4">
    <source>
        <dbReference type="Proteomes" id="UP001315967"/>
    </source>
</evidence>
<dbReference type="Gene3D" id="3.30.70.330">
    <property type="match status" value="1"/>
</dbReference>
<dbReference type="InterPro" id="IPR012677">
    <property type="entry name" value="Nucleotide-bd_a/b_plait_sf"/>
</dbReference>